<dbReference type="EMBL" id="AP029263">
    <property type="protein sequence ID" value="BFF91883.1"/>
    <property type="molecule type" value="Genomic_DNA"/>
</dbReference>
<keyword evidence="6 21" id="KW-0812">Transmembrane</keyword>
<keyword evidence="5" id="KW-0597">Phosphoprotein</keyword>
<dbReference type="InterPro" id="IPR048735">
    <property type="entry name" value="Slowpoke-like_C"/>
</dbReference>
<evidence type="ECO:0000259" key="22">
    <source>
        <dbReference type="PROSITE" id="PS51201"/>
    </source>
</evidence>
<reference evidence="23 24" key="1">
    <citation type="submission" date="2024-02" db="EMBL/GenBank/DDBJ databases">
        <title>A chromosome-level genome assembly of Drosophila madeirensis, a fruit fly species endemic to Madeira island.</title>
        <authorList>
            <person name="Tomihara K."/>
            <person name="Llopart A."/>
            <person name="Yamamoto D."/>
        </authorList>
    </citation>
    <scope>NUCLEOTIDE SEQUENCE [LARGE SCALE GENOMIC DNA]</scope>
    <source>
        <strain evidence="23 24">RF1</strain>
    </source>
</reference>
<feature type="compositionally biased region" description="Polar residues" evidence="20">
    <location>
        <begin position="726"/>
        <end position="756"/>
    </location>
</feature>
<gene>
    <name evidence="23" type="ORF">DMAD_10072</name>
</gene>
<dbReference type="AlphaFoldDB" id="A0AAU9F7V8"/>
<keyword evidence="15 21" id="KW-0472">Membrane</keyword>
<evidence type="ECO:0000256" key="21">
    <source>
        <dbReference type="SAM" id="Phobius"/>
    </source>
</evidence>
<comment type="subcellular location">
    <subcellularLocation>
        <location evidence="1">Cell membrane</location>
        <topology evidence="1">Multi-pass membrane protein</topology>
    </subcellularLocation>
</comment>
<dbReference type="GO" id="GO:0009410">
    <property type="term" value="P:response to xenobiotic stimulus"/>
    <property type="evidence" value="ECO:0007669"/>
    <property type="project" value="UniProtKB-ARBA"/>
</dbReference>
<dbReference type="InterPro" id="IPR047871">
    <property type="entry name" value="K_chnl_Slo-like"/>
</dbReference>
<dbReference type="InterPro" id="IPR003929">
    <property type="entry name" value="K_chnl_BK_asu"/>
</dbReference>
<dbReference type="Gene3D" id="1.20.120.350">
    <property type="entry name" value="Voltage-gated potassium channels. Chain C"/>
    <property type="match status" value="1"/>
</dbReference>
<evidence type="ECO:0000256" key="13">
    <source>
        <dbReference type="ARBA" id="ARBA00022989"/>
    </source>
</evidence>
<dbReference type="Pfam" id="PF21014">
    <property type="entry name" value="Slowpoke_C"/>
    <property type="match status" value="1"/>
</dbReference>
<dbReference type="GO" id="GO:0046872">
    <property type="term" value="F:metal ion binding"/>
    <property type="evidence" value="ECO:0007669"/>
    <property type="project" value="UniProtKB-KW"/>
</dbReference>
<evidence type="ECO:0000256" key="7">
    <source>
        <dbReference type="ARBA" id="ARBA00022723"/>
    </source>
</evidence>
<dbReference type="FunFam" id="3.40.50.720:FF:000005">
    <property type="entry name" value="calcium-activated potassium channel subunit alpha-1 isoform X6"/>
    <property type="match status" value="1"/>
</dbReference>
<keyword evidence="3" id="KW-1003">Cell membrane</keyword>
<keyword evidence="11" id="KW-0851">Voltage-gated channel</keyword>
<keyword evidence="2" id="KW-0813">Transport</keyword>
<keyword evidence="14" id="KW-0406">Ion transport</keyword>
<dbReference type="Proteomes" id="UP001500889">
    <property type="component" value="Chromosome O"/>
</dbReference>
<evidence type="ECO:0000256" key="18">
    <source>
        <dbReference type="ARBA" id="ARBA00031999"/>
    </source>
</evidence>
<dbReference type="Pfam" id="PF03493">
    <property type="entry name" value="BK_channel_a"/>
    <property type="match status" value="1"/>
</dbReference>
<dbReference type="GO" id="GO:0045211">
    <property type="term" value="C:postsynaptic membrane"/>
    <property type="evidence" value="ECO:0007669"/>
    <property type="project" value="TreeGrafter"/>
</dbReference>
<evidence type="ECO:0000256" key="19">
    <source>
        <dbReference type="ARBA" id="ARBA00060897"/>
    </source>
</evidence>
<evidence type="ECO:0000256" key="5">
    <source>
        <dbReference type="ARBA" id="ARBA00022553"/>
    </source>
</evidence>
<evidence type="ECO:0000256" key="1">
    <source>
        <dbReference type="ARBA" id="ARBA00004651"/>
    </source>
</evidence>
<evidence type="ECO:0000256" key="14">
    <source>
        <dbReference type="ARBA" id="ARBA00023065"/>
    </source>
</evidence>
<keyword evidence="7" id="KW-0479">Metal-binding</keyword>
<evidence type="ECO:0000256" key="11">
    <source>
        <dbReference type="ARBA" id="ARBA00022882"/>
    </source>
</evidence>
<evidence type="ECO:0000256" key="9">
    <source>
        <dbReference type="ARBA" id="ARBA00022837"/>
    </source>
</evidence>
<dbReference type="PANTHER" id="PTHR10027">
    <property type="entry name" value="CALCIUM-ACTIVATED POTASSIUM CHANNEL ALPHA CHAIN"/>
    <property type="match status" value="1"/>
</dbReference>
<evidence type="ECO:0000256" key="17">
    <source>
        <dbReference type="ARBA" id="ARBA00029579"/>
    </source>
</evidence>
<dbReference type="InterPro" id="IPR036291">
    <property type="entry name" value="NAD(P)-bd_dom_sf"/>
</dbReference>
<comment type="similarity">
    <text evidence="19">Belongs to the potassium channel family. Calcium-activated (TC 1.A.1.3) subfamily. Slo sub-subfamily.</text>
</comment>
<evidence type="ECO:0000256" key="16">
    <source>
        <dbReference type="ARBA" id="ARBA00023303"/>
    </source>
</evidence>
<dbReference type="SUPFAM" id="SSF51735">
    <property type="entry name" value="NAD(P)-binding Rossmann-fold domains"/>
    <property type="match status" value="1"/>
</dbReference>
<feature type="region of interest" description="Disordered" evidence="20">
    <location>
        <begin position="1150"/>
        <end position="1180"/>
    </location>
</feature>
<feature type="transmembrane region" description="Helical" evidence="21">
    <location>
        <begin position="250"/>
        <end position="271"/>
    </location>
</feature>
<feature type="transmembrane region" description="Helical" evidence="21">
    <location>
        <begin position="312"/>
        <end position="330"/>
    </location>
</feature>
<sequence length="1180" mass="130850">MATDLIGTNFSSTLTNGMSGCDQSTVESLADDPTDSPFDADDCLKVRKYWCFLLSSIFTFLAGLLIVLLWRAFAFICCRKEPDLGPNDPKQKEQKASRNKQEFEGTFMTEAKDWAGELISGQTTTGRILVVLVFILSIASLIIYFVDASSEEVERCQKWSNNITQQIDLAFNIFFMVYFFIRFIAASDKLWFMLEMYSFVDYFTIPPSFVSIYLDRTWIGLRFLRALRLMTVPDILQYLNVLKTSSSIRLAQLVSIFISVWLTAAGIIHLLENSGDPLDFNNAHRLSYWTCVYFLIVTMSTVGYGDVYCETVLGRTFLVFFLLVGLAMFASSIPEIIELVGSGNKYGGELKREHGKRHIVVCGHITYESVSHFLKDFLHEDREDVDVEVVFLHRKEPDLELEGLLKRHYTTVAFFQGTMMNAVDLERVKVHEADACLVLANKYCQDPDAEDAANIMRVISIKNYSDDIRVIIQLMQYHNKAYLLNIPSWDWKQGDDVICLAELKLGFIAQSCLAPGFSTMMANLFAMRSFKTSPDMQSWTNDYLRGTGMEMYTETLSPTFIGIPFAQATELCFSKLKLLLLAIEIKGAEEGVDSKISINPRGAKIQANTQGFFIAQSADEVKRAWFYCKACHEDIKDETLIKKCKCKNLATFRKGVRAVQMVGRASDITRDREDTNLLNRNVRRPNGTGNGTGAMHHMNNTAAAAAAAAAAGKQVNKVKPTVNVSRQVEGQVISPSQYNRPTSRSSGTGTQNQNGGVSLPAGIADDQSKDFDFEKTEMKYDSTGMFHWSPAKSLEDCILDRNQAAMTVLNGHVVVCLFADPDSPLIGLRNLVMPLRASNFHYHELKHVVIVGSVDYIRREWKMLQNLPKISVLNGSPLSRADLRAVNVNLCDMCCILSAKVPSNDDPTLADKEAILASLNIKAMTFDDTIGVLSQRGPEFDNLSATAGSPIVLQRRGSVYGANVPMITELVNDSNVQFLDQDDDDDPDTELYLTQPFACGTAFAVSVLDSLMSTTYFNQNALTLIRSLITGGATPELELILAEGAGLRGGYSTVESLSNRDRCRVGQISLYDGPLAQFGECGKYGDLFVAALKSYGMLCIGLYRFRDTSSSCDASSKRYVITNPPDDFSLLPTDQVFVLMQFDPGLEYKPPAVRAPAGGRGTNTQGSGVGGGGSNKDDNS</sequence>
<evidence type="ECO:0000313" key="24">
    <source>
        <dbReference type="Proteomes" id="UP001500889"/>
    </source>
</evidence>
<dbReference type="Pfam" id="PF00520">
    <property type="entry name" value="Ion_trans"/>
    <property type="match status" value="1"/>
</dbReference>
<feature type="transmembrane region" description="Helical" evidence="21">
    <location>
        <begin position="167"/>
        <end position="185"/>
    </location>
</feature>
<evidence type="ECO:0000256" key="6">
    <source>
        <dbReference type="ARBA" id="ARBA00022692"/>
    </source>
</evidence>
<dbReference type="PROSITE" id="PS51201">
    <property type="entry name" value="RCK_N"/>
    <property type="match status" value="2"/>
</dbReference>
<keyword evidence="8" id="KW-0631">Potassium channel</keyword>
<protein>
    <recommendedName>
        <fullName evidence="17">BK channel</fullName>
    </recommendedName>
    <alternativeName>
        <fullName evidence="18">Maxi K channel</fullName>
    </alternativeName>
</protein>
<accession>A0AAU9F7V8</accession>
<name>A0AAU9F7V8_DROMD</name>
<dbReference type="FunFam" id="1.10.287.70:FF:000015">
    <property type="entry name" value="Calcium-activated potassium channel subunit alpha-1 isoform X7"/>
    <property type="match status" value="1"/>
</dbReference>
<feature type="region of interest" description="Disordered" evidence="20">
    <location>
        <begin position="726"/>
        <end position="765"/>
    </location>
</feature>
<dbReference type="InterPro" id="IPR003148">
    <property type="entry name" value="RCK_N"/>
</dbReference>
<keyword evidence="16 23" id="KW-0407">Ion channel</keyword>
<keyword evidence="9" id="KW-0106">Calcium</keyword>
<keyword evidence="24" id="KW-1185">Reference proteome</keyword>
<dbReference type="PRINTS" id="PR00169">
    <property type="entry name" value="KCHANNEL"/>
</dbReference>
<evidence type="ECO:0000313" key="23">
    <source>
        <dbReference type="EMBL" id="BFF91883.1"/>
    </source>
</evidence>
<dbReference type="GO" id="GO:0034702">
    <property type="term" value="C:monoatomic ion channel complex"/>
    <property type="evidence" value="ECO:0007669"/>
    <property type="project" value="UniProtKB-KW"/>
</dbReference>
<evidence type="ECO:0000256" key="3">
    <source>
        <dbReference type="ARBA" id="ARBA00022475"/>
    </source>
</evidence>
<evidence type="ECO:0000256" key="10">
    <source>
        <dbReference type="ARBA" id="ARBA00022842"/>
    </source>
</evidence>
<dbReference type="SUPFAM" id="SSF81324">
    <property type="entry name" value="Voltage-gated potassium channels"/>
    <property type="match status" value="1"/>
</dbReference>
<dbReference type="PANTHER" id="PTHR10027:SF33">
    <property type="entry name" value="CALCIUM-ACTIVATED POTASSIUM CHANNEL SUBUNIT ALPHA-1-RELATED"/>
    <property type="match status" value="1"/>
</dbReference>
<dbReference type="GO" id="GO:0060072">
    <property type="term" value="F:large conductance calcium-activated potassium channel activity"/>
    <property type="evidence" value="ECO:0007669"/>
    <property type="project" value="TreeGrafter"/>
</dbReference>
<proteinExistence type="inferred from homology"/>
<dbReference type="FunFam" id="1.20.120.350:FF:000035">
    <property type="entry name" value="Calcium-activated potassium channel slowpoke"/>
    <property type="match status" value="1"/>
</dbReference>
<keyword evidence="12" id="KW-0630">Potassium</keyword>
<dbReference type="InterPro" id="IPR005821">
    <property type="entry name" value="Ion_trans_dom"/>
</dbReference>
<keyword evidence="13 21" id="KW-1133">Transmembrane helix</keyword>
<evidence type="ECO:0000256" key="8">
    <source>
        <dbReference type="ARBA" id="ARBA00022826"/>
    </source>
</evidence>
<dbReference type="Gene3D" id="3.40.50.720">
    <property type="entry name" value="NAD(P)-binding Rossmann-like Domain"/>
    <property type="match status" value="2"/>
</dbReference>
<dbReference type="InterPro" id="IPR027359">
    <property type="entry name" value="Volt_channel_dom_sf"/>
</dbReference>
<dbReference type="PRINTS" id="PR01449">
    <property type="entry name" value="BKCHANNELA"/>
</dbReference>
<dbReference type="Pfam" id="PF22614">
    <property type="entry name" value="Slo-like_RCK"/>
    <property type="match status" value="2"/>
</dbReference>
<evidence type="ECO:0000256" key="12">
    <source>
        <dbReference type="ARBA" id="ARBA00022958"/>
    </source>
</evidence>
<evidence type="ECO:0000256" key="20">
    <source>
        <dbReference type="SAM" id="MobiDB-lite"/>
    </source>
</evidence>
<feature type="domain" description="RCK N-terminal" evidence="22">
    <location>
        <begin position="356"/>
        <end position="498"/>
    </location>
</feature>
<evidence type="ECO:0000256" key="15">
    <source>
        <dbReference type="ARBA" id="ARBA00023136"/>
    </source>
</evidence>
<dbReference type="Gene3D" id="1.10.287.70">
    <property type="match status" value="1"/>
</dbReference>
<keyword evidence="4" id="KW-0633">Potassium transport</keyword>
<feature type="transmembrane region" description="Helical" evidence="21">
    <location>
        <begin position="286"/>
        <end position="305"/>
    </location>
</feature>
<feature type="transmembrane region" description="Helical" evidence="21">
    <location>
        <begin position="49"/>
        <end position="73"/>
    </location>
</feature>
<feature type="transmembrane region" description="Helical" evidence="21">
    <location>
        <begin position="191"/>
        <end position="214"/>
    </location>
</feature>
<feature type="domain" description="RCK N-terminal" evidence="22">
    <location>
        <begin position="810"/>
        <end position="954"/>
    </location>
</feature>
<evidence type="ECO:0000256" key="2">
    <source>
        <dbReference type="ARBA" id="ARBA00022448"/>
    </source>
</evidence>
<organism evidence="23 24">
    <name type="scientific">Drosophila madeirensis</name>
    <name type="common">Fruit fly</name>
    <dbReference type="NCBI Taxonomy" id="30013"/>
    <lineage>
        <taxon>Eukaryota</taxon>
        <taxon>Metazoa</taxon>
        <taxon>Ecdysozoa</taxon>
        <taxon>Arthropoda</taxon>
        <taxon>Hexapoda</taxon>
        <taxon>Insecta</taxon>
        <taxon>Pterygota</taxon>
        <taxon>Neoptera</taxon>
        <taxon>Endopterygota</taxon>
        <taxon>Diptera</taxon>
        <taxon>Brachycera</taxon>
        <taxon>Muscomorpha</taxon>
        <taxon>Ephydroidea</taxon>
        <taxon>Drosophilidae</taxon>
        <taxon>Drosophila</taxon>
        <taxon>Sophophora</taxon>
    </lineage>
</organism>
<feature type="transmembrane region" description="Helical" evidence="21">
    <location>
        <begin position="128"/>
        <end position="146"/>
    </location>
</feature>
<evidence type="ECO:0000256" key="4">
    <source>
        <dbReference type="ARBA" id="ARBA00022538"/>
    </source>
</evidence>
<keyword evidence="10" id="KW-0460">Magnesium</keyword>
<dbReference type="GO" id="GO:0050804">
    <property type="term" value="P:modulation of chemical synaptic transmission"/>
    <property type="evidence" value="ECO:0007669"/>
    <property type="project" value="UniProtKB-ARBA"/>
</dbReference>